<organism evidence="17 18">
    <name type="scientific">Ideonella azotifigens</name>
    <dbReference type="NCBI Taxonomy" id="513160"/>
    <lineage>
        <taxon>Bacteria</taxon>
        <taxon>Pseudomonadati</taxon>
        <taxon>Pseudomonadota</taxon>
        <taxon>Betaproteobacteria</taxon>
        <taxon>Burkholderiales</taxon>
        <taxon>Sphaerotilaceae</taxon>
        <taxon>Ideonella</taxon>
    </lineage>
</organism>
<evidence type="ECO:0000256" key="10">
    <source>
        <dbReference type="ARBA" id="ARBA00022777"/>
    </source>
</evidence>
<reference evidence="18" key="1">
    <citation type="journal article" date="2019" name="Int. J. Syst. Evol. Microbiol.">
        <title>The Global Catalogue of Microorganisms (GCM) 10K type strain sequencing project: providing services to taxonomists for standard genome sequencing and annotation.</title>
        <authorList>
            <consortium name="The Broad Institute Genomics Platform"/>
            <consortium name="The Broad Institute Genome Sequencing Center for Infectious Disease"/>
            <person name="Wu L."/>
            <person name="Ma J."/>
        </authorList>
    </citation>
    <scope>NUCLEOTIDE SEQUENCE [LARGE SCALE GENOMIC DNA]</scope>
    <source>
        <strain evidence="18">JCM 15503</strain>
    </source>
</reference>
<keyword evidence="8" id="KW-0479">Metal-binding</keyword>
<keyword evidence="15" id="KW-0732">Signal</keyword>
<dbReference type="RefSeq" id="WP_231010302.1">
    <property type="nucleotide sequence ID" value="NZ_BAAAEW010000004.1"/>
</dbReference>
<dbReference type="Pfam" id="PF01326">
    <property type="entry name" value="PPDK_N"/>
    <property type="match status" value="1"/>
</dbReference>
<keyword evidence="18" id="KW-1185">Reference proteome</keyword>
<sequence length="662" mass="71027">MQQYIHRALAATALGLATAASAQLAEKPSGYQAGRAVAPPGAASTVPAGWLPRLTSRQELDRLARVYDAGTALALPHVLFMIDRANGEQVMFLDSRRFALHEQFLRARDGAAAWPHAAVAQNYRSPQRRYLMGTLSWQAAAGAWAYEFWEGDPLSPALLRLADQRLRAAFFAPLRFKPTSSAQQTLAEGLQPRLDQPLLSQAAVIAKQGFLPLNPGSAVGRLRVRDDPDATDDLQRGDVALLGTLPQNLPPVAGVLTLQPSTALSHVNLLARGWGIPNAWSREAERWRALDGQWVRLTVARTGVTLVPASEAEVALAQARPLVAKVTNWPQPDLAGSALAPLTELRRADSRRCGSKAANLGELTAALRQGQLPGAAPVPSGFCIPFASFAAFMAQPAARAALAEAVGTPDFALDRQVRAQALAKLREALVALPLPEVEVQRWHEARARWVPGGRGVFVRSSSNSEDLPGFSGAGLYTTVPNVADDDAKLAEAVKTVWASVYNTEAWEARRAAGVPHDKVVMGVLVQQAVDAQAAGVMTTANPFDVGQPGMSFITAKRGLGIRVVDGLRQAEQVLYHRRSDSIQVLSRTEDPVALLLDPQGGVREAPAEPGRAVLSDALVRQLARVGEAVQRRLGPAPQDIEWAIDPAGQVVLLQSRPLVTRR</sequence>
<comment type="catalytic activity">
    <reaction evidence="14">
        <text>pyruvate + ATP + H2O = phosphoenolpyruvate + AMP + phosphate + 2 H(+)</text>
        <dbReference type="Rhea" id="RHEA:11364"/>
        <dbReference type="ChEBI" id="CHEBI:15361"/>
        <dbReference type="ChEBI" id="CHEBI:15377"/>
        <dbReference type="ChEBI" id="CHEBI:15378"/>
        <dbReference type="ChEBI" id="CHEBI:30616"/>
        <dbReference type="ChEBI" id="CHEBI:43474"/>
        <dbReference type="ChEBI" id="CHEBI:58702"/>
        <dbReference type="ChEBI" id="CHEBI:456215"/>
        <dbReference type="EC" id="2.7.9.2"/>
    </reaction>
</comment>
<dbReference type="Gene3D" id="3.30.470.20">
    <property type="entry name" value="ATP-grasp fold, B domain"/>
    <property type="match status" value="1"/>
</dbReference>
<evidence type="ECO:0000256" key="6">
    <source>
        <dbReference type="ARBA" id="ARBA00021623"/>
    </source>
</evidence>
<dbReference type="Proteomes" id="UP001500279">
    <property type="component" value="Unassembled WGS sequence"/>
</dbReference>
<dbReference type="InterPro" id="IPR002192">
    <property type="entry name" value="PPDK_AMP/ATP-bd"/>
</dbReference>
<evidence type="ECO:0000313" key="18">
    <source>
        <dbReference type="Proteomes" id="UP001500279"/>
    </source>
</evidence>
<evidence type="ECO:0000256" key="2">
    <source>
        <dbReference type="ARBA" id="ARBA00002988"/>
    </source>
</evidence>
<dbReference type="InterPro" id="IPR013815">
    <property type="entry name" value="ATP_grasp_subdomain_1"/>
</dbReference>
<evidence type="ECO:0000256" key="4">
    <source>
        <dbReference type="ARBA" id="ARBA00007837"/>
    </source>
</evidence>
<evidence type="ECO:0000256" key="11">
    <source>
        <dbReference type="ARBA" id="ARBA00022840"/>
    </source>
</evidence>
<evidence type="ECO:0000256" key="9">
    <source>
        <dbReference type="ARBA" id="ARBA00022741"/>
    </source>
</evidence>
<keyword evidence="11" id="KW-0067">ATP-binding</keyword>
<dbReference type="EC" id="2.7.9.2" evidence="5"/>
<dbReference type="InterPro" id="IPR006319">
    <property type="entry name" value="PEP_synth"/>
</dbReference>
<evidence type="ECO:0000256" key="12">
    <source>
        <dbReference type="ARBA" id="ARBA00022842"/>
    </source>
</evidence>
<feature type="chain" id="PRO_5047004283" description="Phosphoenolpyruvate synthase" evidence="15">
    <location>
        <begin position="23"/>
        <end position="662"/>
    </location>
</feature>
<evidence type="ECO:0000256" key="14">
    <source>
        <dbReference type="ARBA" id="ARBA00047700"/>
    </source>
</evidence>
<evidence type="ECO:0000256" key="7">
    <source>
        <dbReference type="ARBA" id="ARBA00022679"/>
    </source>
</evidence>
<name>A0ABP3UTY0_9BURK</name>
<dbReference type="PANTHER" id="PTHR43030">
    <property type="entry name" value="PHOSPHOENOLPYRUVATE SYNTHASE"/>
    <property type="match status" value="1"/>
</dbReference>
<evidence type="ECO:0000256" key="13">
    <source>
        <dbReference type="ARBA" id="ARBA00033470"/>
    </source>
</evidence>
<keyword evidence="10" id="KW-0418">Kinase</keyword>
<gene>
    <name evidence="17" type="ORF">GCM10009107_05890</name>
</gene>
<keyword evidence="12" id="KW-0460">Magnesium</keyword>
<dbReference type="EMBL" id="BAAAEW010000004">
    <property type="protein sequence ID" value="GAA0742395.1"/>
    <property type="molecule type" value="Genomic_DNA"/>
</dbReference>
<evidence type="ECO:0000256" key="8">
    <source>
        <dbReference type="ARBA" id="ARBA00022723"/>
    </source>
</evidence>
<keyword evidence="7" id="KW-0808">Transferase</keyword>
<feature type="domain" description="Pyruvate phosphate dikinase AMP/ATP-binding" evidence="16">
    <location>
        <begin position="352"/>
        <end position="659"/>
    </location>
</feature>
<proteinExistence type="inferred from homology"/>
<evidence type="ECO:0000256" key="3">
    <source>
        <dbReference type="ARBA" id="ARBA00004742"/>
    </source>
</evidence>
<dbReference type="Gene3D" id="3.30.1490.20">
    <property type="entry name" value="ATP-grasp fold, A domain"/>
    <property type="match status" value="1"/>
</dbReference>
<evidence type="ECO:0000256" key="1">
    <source>
        <dbReference type="ARBA" id="ARBA00001946"/>
    </source>
</evidence>
<comment type="function">
    <text evidence="2">Catalyzes the phosphorylation of pyruvate to phosphoenolpyruvate.</text>
</comment>
<dbReference type="PANTHER" id="PTHR43030:SF1">
    <property type="entry name" value="PHOSPHOENOLPYRUVATE SYNTHASE"/>
    <property type="match status" value="1"/>
</dbReference>
<keyword evidence="9" id="KW-0547">Nucleotide-binding</keyword>
<protein>
    <recommendedName>
        <fullName evidence="6">Phosphoenolpyruvate synthase</fullName>
        <ecNumber evidence="5">2.7.9.2</ecNumber>
    </recommendedName>
    <alternativeName>
        <fullName evidence="13">Pyruvate, water dikinase</fullName>
    </alternativeName>
</protein>
<dbReference type="SUPFAM" id="SSF56059">
    <property type="entry name" value="Glutathione synthetase ATP-binding domain-like"/>
    <property type="match status" value="1"/>
</dbReference>
<comment type="similarity">
    <text evidence="4">Belongs to the PEP-utilizing enzyme family.</text>
</comment>
<evidence type="ECO:0000259" key="16">
    <source>
        <dbReference type="Pfam" id="PF01326"/>
    </source>
</evidence>
<evidence type="ECO:0000313" key="17">
    <source>
        <dbReference type="EMBL" id="GAA0742395.1"/>
    </source>
</evidence>
<evidence type="ECO:0000256" key="15">
    <source>
        <dbReference type="SAM" id="SignalP"/>
    </source>
</evidence>
<comment type="pathway">
    <text evidence="3">Carbohydrate biosynthesis; gluconeogenesis.</text>
</comment>
<comment type="cofactor">
    <cofactor evidence="1">
        <name>Mg(2+)</name>
        <dbReference type="ChEBI" id="CHEBI:18420"/>
    </cofactor>
</comment>
<feature type="signal peptide" evidence="15">
    <location>
        <begin position="1"/>
        <end position="22"/>
    </location>
</feature>
<evidence type="ECO:0000256" key="5">
    <source>
        <dbReference type="ARBA" id="ARBA00011996"/>
    </source>
</evidence>
<comment type="caution">
    <text evidence="17">The sequence shown here is derived from an EMBL/GenBank/DDBJ whole genome shotgun (WGS) entry which is preliminary data.</text>
</comment>
<accession>A0ABP3UTY0</accession>